<dbReference type="PANTHER" id="PTHR30572:SF4">
    <property type="entry name" value="ABC TRANSPORTER PERMEASE YTRF"/>
    <property type="match status" value="1"/>
</dbReference>
<organism evidence="9 10">
    <name type="scientific">Phytohabitans aurantiacus</name>
    <dbReference type="NCBI Taxonomy" id="3016789"/>
    <lineage>
        <taxon>Bacteria</taxon>
        <taxon>Bacillati</taxon>
        <taxon>Actinomycetota</taxon>
        <taxon>Actinomycetes</taxon>
        <taxon>Micromonosporales</taxon>
        <taxon>Micromonosporaceae</taxon>
    </lineage>
</organism>
<dbReference type="EMBL" id="BSDI01000014">
    <property type="protein sequence ID" value="GLH98126.1"/>
    <property type="molecule type" value="Genomic_DNA"/>
</dbReference>
<dbReference type="RefSeq" id="WP_281896710.1">
    <property type="nucleotide sequence ID" value="NZ_BSDI01000014.1"/>
</dbReference>
<feature type="transmembrane region" description="Helical" evidence="7">
    <location>
        <begin position="238"/>
        <end position="264"/>
    </location>
</feature>
<dbReference type="PANTHER" id="PTHR30572">
    <property type="entry name" value="MEMBRANE COMPONENT OF TRANSPORTER-RELATED"/>
    <property type="match status" value="1"/>
</dbReference>
<comment type="subcellular location">
    <subcellularLocation>
        <location evidence="1">Cell membrane</location>
        <topology evidence="1">Multi-pass membrane protein</topology>
    </subcellularLocation>
</comment>
<evidence type="ECO:0000313" key="9">
    <source>
        <dbReference type="EMBL" id="GLH98126.1"/>
    </source>
</evidence>
<keyword evidence="4 7" id="KW-1133">Transmembrane helix</keyword>
<gene>
    <name evidence="9" type="ORF">Pa4123_34010</name>
</gene>
<evidence type="ECO:0000256" key="2">
    <source>
        <dbReference type="ARBA" id="ARBA00022475"/>
    </source>
</evidence>
<comment type="caution">
    <text evidence="9">The sequence shown here is derived from an EMBL/GenBank/DDBJ whole genome shotgun (WGS) entry which is preliminary data.</text>
</comment>
<keyword evidence="3 7" id="KW-0812">Transmembrane</keyword>
<keyword evidence="10" id="KW-1185">Reference proteome</keyword>
<feature type="domain" description="ABC3 transporter permease C-terminal" evidence="8">
    <location>
        <begin position="687"/>
        <end position="804"/>
    </location>
</feature>
<dbReference type="Pfam" id="PF02687">
    <property type="entry name" value="FtsX"/>
    <property type="match status" value="2"/>
</dbReference>
<evidence type="ECO:0000256" key="7">
    <source>
        <dbReference type="SAM" id="Phobius"/>
    </source>
</evidence>
<sequence>MLTIALATLRTRWVSFAGTFVALTGGAGLIAAMGLVLAASVAAPPRPPVRYTGDVTVVAPHGTLTVSTAYDTKTERLVDPPGLPADLVARLGAGVPDRTFYAQLAGVPAREPAGHGWSSARYTGYALTAGSAPANEAEVVVTGGARPGDRVEVRTLTATRPYTVSGLVASRGFETPVFFADSEAARLSPRIDALVMTDPPDTVRASVGDRARVLTGVELGELDPDRDRDADVLNDTNALVGIAGGFAAFVAIFVVASTFGYSVVQRRREFALLRVTGATPGQVRRMLYGEAALVSVVASALGCALGAAGAPAVLDWLIRLDMAPAWLPDSGSWIPLAVALASGVTVALSGVAVASWRAGRVRPVEALREAALDTRAMTLVRWFAGLGTLAAAIVMIGAAVVDPDSATSDKTYMPTVMVLVVACGLLAPAVVRPLALRLTAPLRRLRGATAMLVRENALTAVRRTAVTASPVLVTVALTGLLGGAAGTIDVAEAEQSERSMFADYLVRPVGAPGVSRALVDRLTAVDGVDAVAPVPTTVYRVHAGAVLVAWPAKAVTAAAVPNVLDVRLQAGAMSTPDSASIVVPDNWGAGVGEYVDVWLADGTPARLRVTGVVAEGQYPDAYLPARYATALAPLVYVKLRAGADPAGVERALRAAVAGEDAQVLTKRAWAATAADRSADASRIGLFIVLGIVLSYTGIAIVNTLLMASSERGTDIDTLRLTGATNGQVLRALVGEALLAVVAGVVLAAAATTVGLLGLWLALLRLVGPTAIVMPWPALGAVTIAAAALAVLATVLPVWRRLRRPMALAE</sequence>
<feature type="transmembrane region" description="Helical" evidence="7">
    <location>
        <begin position="379"/>
        <end position="400"/>
    </location>
</feature>
<dbReference type="Proteomes" id="UP001144280">
    <property type="component" value="Unassembled WGS sequence"/>
</dbReference>
<dbReference type="InterPro" id="IPR003838">
    <property type="entry name" value="ABC3_permease_C"/>
</dbReference>
<evidence type="ECO:0000256" key="3">
    <source>
        <dbReference type="ARBA" id="ARBA00022692"/>
    </source>
</evidence>
<feature type="transmembrane region" description="Helical" evidence="7">
    <location>
        <begin position="775"/>
        <end position="798"/>
    </location>
</feature>
<comment type="similarity">
    <text evidence="6">Belongs to the ABC-4 integral membrane protein family.</text>
</comment>
<feature type="domain" description="ABC3 transporter permease C-terminal" evidence="8">
    <location>
        <begin position="242"/>
        <end position="360"/>
    </location>
</feature>
<feature type="transmembrane region" description="Helical" evidence="7">
    <location>
        <begin position="736"/>
        <end position="763"/>
    </location>
</feature>
<feature type="transmembrane region" description="Helical" evidence="7">
    <location>
        <begin position="333"/>
        <end position="358"/>
    </location>
</feature>
<feature type="transmembrane region" description="Helical" evidence="7">
    <location>
        <begin position="683"/>
        <end position="705"/>
    </location>
</feature>
<evidence type="ECO:0000256" key="6">
    <source>
        <dbReference type="ARBA" id="ARBA00038076"/>
    </source>
</evidence>
<accession>A0ABQ5QU61</accession>
<evidence type="ECO:0000256" key="4">
    <source>
        <dbReference type="ARBA" id="ARBA00022989"/>
    </source>
</evidence>
<feature type="transmembrane region" description="Helical" evidence="7">
    <location>
        <begin position="291"/>
        <end position="313"/>
    </location>
</feature>
<evidence type="ECO:0000256" key="5">
    <source>
        <dbReference type="ARBA" id="ARBA00023136"/>
    </source>
</evidence>
<evidence type="ECO:0000313" key="10">
    <source>
        <dbReference type="Proteomes" id="UP001144280"/>
    </source>
</evidence>
<protein>
    <recommendedName>
        <fullName evidence="8">ABC3 transporter permease C-terminal domain-containing protein</fullName>
    </recommendedName>
</protein>
<evidence type="ECO:0000256" key="1">
    <source>
        <dbReference type="ARBA" id="ARBA00004651"/>
    </source>
</evidence>
<keyword evidence="2" id="KW-1003">Cell membrane</keyword>
<reference evidence="9" key="1">
    <citation type="submission" date="2022-12" db="EMBL/GenBank/DDBJ databases">
        <title>New Phytohabitans aurantiacus sp. RD004123 nov., an actinomycete isolated from soil.</title>
        <authorList>
            <person name="Triningsih D.W."/>
            <person name="Harunari E."/>
            <person name="Igarashi Y."/>
        </authorList>
    </citation>
    <scope>NUCLEOTIDE SEQUENCE</scope>
    <source>
        <strain evidence="9">RD004123</strain>
    </source>
</reference>
<keyword evidence="5 7" id="KW-0472">Membrane</keyword>
<feature type="transmembrane region" description="Helical" evidence="7">
    <location>
        <begin position="412"/>
        <end position="435"/>
    </location>
</feature>
<name>A0ABQ5QU61_9ACTN</name>
<proteinExistence type="inferred from homology"/>
<dbReference type="InterPro" id="IPR050250">
    <property type="entry name" value="Macrolide_Exporter_MacB"/>
</dbReference>
<evidence type="ECO:0000259" key="8">
    <source>
        <dbReference type="Pfam" id="PF02687"/>
    </source>
</evidence>